<protein>
    <recommendedName>
        <fullName evidence="3">TetR/AcrR family transcriptional regulator</fullName>
    </recommendedName>
</protein>
<dbReference type="EMBL" id="FYAH01000012">
    <property type="protein sequence ID" value="SMY18174.1"/>
    <property type="molecule type" value="Genomic_DNA"/>
</dbReference>
<sequence>MARITAEERAQKKQSLDDMVISIFMNEGWDSVTYDRLAKEFNVRKSSIQAYYPNSVMFATALQGKIFPLVVPLLNFTTKQSFIDSWIQAYRDEEQHIFKEVMKMLLDNILKDGTSPYSKGAVLKLQQMLADNIGSQDAEDAMKIVFGEMIYMKMDF</sequence>
<proteinExistence type="predicted"/>
<dbReference type="Gene3D" id="1.10.357.10">
    <property type="entry name" value="Tetracycline Repressor, domain 2"/>
    <property type="match status" value="1"/>
</dbReference>
<dbReference type="Proteomes" id="UP000196485">
    <property type="component" value="Unassembled WGS sequence"/>
</dbReference>
<evidence type="ECO:0000313" key="1">
    <source>
        <dbReference type="EMBL" id="SMY18174.1"/>
    </source>
</evidence>
<dbReference type="RefSeq" id="WP_087821852.1">
    <property type="nucleotide sequence ID" value="NZ_FYAH01000012.1"/>
</dbReference>
<keyword evidence="2" id="KW-1185">Reference proteome</keyword>
<accession>A0A1Y6L1H1</accession>
<evidence type="ECO:0008006" key="3">
    <source>
        <dbReference type="Google" id="ProtNLM"/>
    </source>
</evidence>
<dbReference type="AlphaFoldDB" id="A0A1Y6L1H1"/>
<reference evidence="2" key="1">
    <citation type="submission" date="2017-06" db="EMBL/GenBank/DDBJ databases">
        <authorList>
            <person name="Rodrigo-Torres L."/>
            <person name="Arahal R. D."/>
            <person name="Lucena T."/>
        </authorList>
    </citation>
    <scope>NUCLEOTIDE SEQUENCE [LARGE SCALE GENOMIC DNA]</scope>
    <source>
        <strain evidence="2">type strain: CECT 9192</strain>
    </source>
</reference>
<dbReference type="SUPFAM" id="SSF46689">
    <property type="entry name" value="Homeodomain-like"/>
    <property type="match status" value="1"/>
</dbReference>
<dbReference type="InterPro" id="IPR009057">
    <property type="entry name" value="Homeodomain-like_sf"/>
</dbReference>
<name>A0A1Y6L1H1_9GAMM</name>
<dbReference type="Pfam" id="PF18285">
    <property type="entry name" value="LuxT_C"/>
    <property type="match status" value="1"/>
</dbReference>
<evidence type="ECO:0000313" key="2">
    <source>
        <dbReference type="Proteomes" id="UP000196485"/>
    </source>
</evidence>
<organism evidence="1 2">
    <name type="scientific">Photobacterium aquimaris</name>
    <dbReference type="NCBI Taxonomy" id="512643"/>
    <lineage>
        <taxon>Bacteria</taxon>
        <taxon>Pseudomonadati</taxon>
        <taxon>Pseudomonadota</taxon>
        <taxon>Gammaproteobacteria</taxon>
        <taxon>Vibrionales</taxon>
        <taxon>Vibrionaceae</taxon>
        <taxon>Photobacterium</taxon>
    </lineage>
</organism>
<gene>
    <name evidence="1" type="ORF">PAQU9191_03509</name>
</gene>